<name>A0A0N4ZN78_PARTI</name>
<dbReference type="Gene3D" id="3.30.710.10">
    <property type="entry name" value="Potassium Channel Kv1.1, Chain A"/>
    <property type="match status" value="1"/>
</dbReference>
<dbReference type="Proteomes" id="UP000038045">
    <property type="component" value="Unplaced"/>
</dbReference>
<evidence type="ECO:0000259" key="2">
    <source>
        <dbReference type="PROSITE" id="PS50097"/>
    </source>
</evidence>
<dbReference type="WBParaSite" id="PTRK_0000999300.1">
    <property type="protein sequence ID" value="PTRK_0000999300.1"/>
    <property type="gene ID" value="PTRK_0000999300"/>
</dbReference>
<protein>
    <submittedName>
        <fullName evidence="4">BTB domain-containing protein</fullName>
    </submittedName>
</protein>
<dbReference type="SUPFAM" id="SSF54695">
    <property type="entry name" value="POZ domain"/>
    <property type="match status" value="1"/>
</dbReference>
<feature type="region of interest" description="Disordered" evidence="1">
    <location>
        <begin position="177"/>
        <end position="197"/>
    </location>
</feature>
<sequence length="197" mass="22902">MINNSDGKCKNSMLSRYFNEYKNSGEKNCDIKIVLNKKYTIRMHSVVFNCFTNNNANLVNNVFKINNDYIQIETLKKAIEYLYKGEIIIKENELASFYYITQIFNMNTLKKKLNEYILKKSHEIDSQVNSQKLSHIKTNNVVTFKSNSQKVSTNLKDVTNSSKKILPLIIFKNKQNGEESRSSSSRRQPYRCIGGKN</sequence>
<dbReference type="Pfam" id="PF00651">
    <property type="entry name" value="BTB"/>
    <property type="match status" value="1"/>
</dbReference>
<keyword evidence="3" id="KW-1185">Reference proteome</keyword>
<evidence type="ECO:0000313" key="4">
    <source>
        <dbReference type="WBParaSite" id="PTRK_0000999300.1"/>
    </source>
</evidence>
<dbReference type="PROSITE" id="PS50097">
    <property type="entry name" value="BTB"/>
    <property type="match status" value="1"/>
</dbReference>
<dbReference type="AlphaFoldDB" id="A0A0N4ZN78"/>
<accession>A0A0N4ZN78</accession>
<feature type="domain" description="BTB" evidence="2">
    <location>
        <begin position="29"/>
        <end position="91"/>
    </location>
</feature>
<evidence type="ECO:0000256" key="1">
    <source>
        <dbReference type="SAM" id="MobiDB-lite"/>
    </source>
</evidence>
<organism evidence="3 4">
    <name type="scientific">Parastrongyloides trichosuri</name>
    <name type="common">Possum-specific nematode worm</name>
    <dbReference type="NCBI Taxonomy" id="131310"/>
    <lineage>
        <taxon>Eukaryota</taxon>
        <taxon>Metazoa</taxon>
        <taxon>Ecdysozoa</taxon>
        <taxon>Nematoda</taxon>
        <taxon>Chromadorea</taxon>
        <taxon>Rhabditida</taxon>
        <taxon>Tylenchina</taxon>
        <taxon>Panagrolaimomorpha</taxon>
        <taxon>Strongyloidoidea</taxon>
        <taxon>Strongyloididae</taxon>
        <taxon>Parastrongyloides</taxon>
    </lineage>
</organism>
<dbReference type="InterPro" id="IPR011333">
    <property type="entry name" value="SKP1/BTB/POZ_sf"/>
</dbReference>
<proteinExistence type="predicted"/>
<dbReference type="InterPro" id="IPR000210">
    <property type="entry name" value="BTB/POZ_dom"/>
</dbReference>
<reference evidence="4" key="1">
    <citation type="submission" date="2017-02" db="UniProtKB">
        <authorList>
            <consortium name="WormBaseParasite"/>
        </authorList>
    </citation>
    <scope>IDENTIFICATION</scope>
</reference>
<evidence type="ECO:0000313" key="3">
    <source>
        <dbReference type="Proteomes" id="UP000038045"/>
    </source>
</evidence>